<sequence length="64" mass="7583">MKRLEKIRMLDRLYFLFIFATCIFAGVVLTYNQLYINSSQLFLQFAIILVLGIIGLMVWRKHKA</sequence>
<reference evidence="2" key="1">
    <citation type="submission" date="2022-09" db="EMBL/GenBank/DDBJ databases">
        <title>Actin cytoskeleton and complex cell architecture in an #Asgard archaeon.</title>
        <authorList>
            <person name="Ponce Toledo R.I."/>
            <person name="Schleper C."/>
            <person name="Rodrigues Oliveira T."/>
            <person name="Wollweber F."/>
            <person name="Xu J."/>
            <person name="Rittmann S."/>
            <person name="Klingl A."/>
            <person name="Pilhofer M."/>
        </authorList>
    </citation>
    <scope>NUCLEOTIDE SEQUENCE</scope>
    <source>
        <strain evidence="2">B-35</strain>
    </source>
</reference>
<evidence type="ECO:0000256" key="1">
    <source>
        <dbReference type="SAM" id="Phobius"/>
    </source>
</evidence>
<protein>
    <submittedName>
        <fullName evidence="2">Uncharacterized protein</fullName>
    </submittedName>
</protein>
<accession>A0ABY6HKU9</accession>
<proteinExistence type="predicted"/>
<gene>
    <name evidence="2" type="ORF">NEF87_000432</name>
</gene>
<keyword evidence="1" id="KW-0472">Membrane</keyword>
<name>A0ABY6HKU9_9ARCH</name>
<keyword evidence="1" id="KW-0812">Transmembrane</keyword>
<keyword evidence="1" id="KW-1133">Transmembrane helix</keyword>
<evidence type="ECO:0000313" key="2">
    <source>
        <dbReference type="EMBL" id="UYP44147.1"/>
    </source>
</evidence>
<feature type="transmembrane region" description="Helical" evidence="1">
    <location>
        <begin position="41"/>
        <end position="59"/>
    </location>
</feature>
<dbReference type="EMBL" id="CP104013">
    <property type="protein sequence ID" value="UYP44147.1"/>
    <property type="molecule type" value="Genomic_DNA"/>
</dbReference>
<dbReference type="Proteomes" id="UP001208689">
    <property type="component" value="Chromosome"/>
</dbReference>
<feature type="transmembrane region" description="Helical" evidence="1">
    <location>
        <begin position="12"/>
        <end position="35"/>
    </location>
</feature>
<keyword evidence="3" id="KW-1185">Reference proteome</keyword>
<organism evidence="2 3">
    <name type="scientific">Candidatus Lokiarchaeum ossiferum</name>
    <dbReference type="NCBI Taxonomy" id="2951803"/>
    <lineage>
        <taxon>Archaea</taxon>
        <taxon>Promethearchaeati</taxon>
        <taxon>Promethearchaeota</taxon>
        <taxon>Promethearchaeia</taxon>
        <taxon>Promethearchaeales</taxon>
        <taxon>Promethearchaeaceae</taxon>
        <taxon>Candidatus Lokiarchaeum</taxon>
    </lineage>
</organism>
<evidence type="ECO:0000313" key="3">
    <source>
        <dbReference type="Proteomes" id="UP001208689"/>
    </source>
</evidence>